<feature type="transmembrane region" description="Helical" evidence="8">
    <location>
        <begin position="847"/>
        <end position="868"/>
    </location>
</feature>
<dbReference type="Gene3D" id="3.30.70.1430">
    <property type="entry name" value="Multidrug efflux transporter AcrB pore domain"/>
    <property type="match status" value="2"/>
</dbReference>
<sequence length="1022" mass="110720">MFTDIFIRRPVLAVVLNLLLLVFGVRALMELQVREYPEMEIGQINVTTAYPGADAELVQGFVTTPIQEAIASTEGVDYIKASSRAGASQIEVYLKLGQDANAAMAEILTKLNKVQGQLPTDITDPIIAKASAGGDSIMYLAYVGDTMSGVQLSDYLRRVVQPKLTEVDGVAEAQLIGDQQFAMRIWLDPLRMQANGISSDEISRALAANNFQSAAGELRDSLTVTSVRASTSLSDPQAFGDITVKSDGLKVVKLRDVARIELAAQSDKVRVVFNGEQSVYIGINTTPEANPLEVSKGVREVLPAIERNLPPGMSQIVAHDSTEYIEESINEVIHTLLEAVVIVIIVVFLFLGSLRSVLIPIVTVPLSLIGVGLFMLGLGFSLNLLTLLAMVMAISLVVDDAIVVVENVHRHLEEGLSPVRAAVVGAREIAMPVIAMTITLAAVYAPIGFMGGLTGTLFTEFAFTLAGAVLISGFIALTLSPAMCAKLLNKQALEGRFVKMLDRHFGRLKDIYQRILSGVLSHYRGPILLAAPLLLVAIAGMFNLTQSELAPNEDQGFIFNIGLGPDNANVNYSFEYAKQFQAMAESLPEYEQTFLLAGYPAENQFMSGLILKPWSERERSQQEIQPQFQQMINEIPGMKVFAVNRPPLPGAPSGMPVNFVITSSASHAQLDEVAQELTARAQASGLFLMVNNTLKLNTPQVHIQIDRAKAGQLGVSMQAIGAALATQLGDFRTNYFDIQGRSYEVITQADADFRRTRDKINDLYVRSERGAMLPLSTLVTVSEEVIPNALTQFQQLNSATIEAMPNPMVATVADAHAFMRKALAEIAPNGFAYDYAGQSRQFEQEGAALYVTFALALVVIFLVLAAQFESWRDPVVVLVTVPLSIFGAMIPLFLGFATMNIYTQVGLITLVGLISKHGILIVEFANQLQRQGRDRTEAVLEAAALRLRPILMTTAAMVLGVMPLVLATGAGAVSRFNIGIVITVGLSVGTLFTLFVVPVMYSLFAKRIDNTEEATLLEATTA</sequence>
<evidence type="ECO:0000256" key="4">
    <source>
        <dbReference type="ARBA" id="ARBA00022519"/>
    </source>
</evidence>
<dbReference type="SUPFAM" id="SSF82866">
    <property type="entry name" value="Multidrug efflux transporter AcrB transmembrane domain"/>
    <property type="match status" value="2"/>
</dbReference>
<proteinExistence type="predicted"/>
<feature type="transmembrane region" description="Helical" evidence="8">
    <location>
        <begin position="384"/>
        <end position="408"/>
    </location>
</feature>
<feature type="transmembrane region" description="Helical" evidence="8">
    <location>
        <begin position="950"/>
        <end position="972"/>
    </location>
</feature>
<feature type="transmembrane region" description="Helical" evidence="8">
    <location>
        <begin position="978"/>
        <end position="1001"/>
    </location>
</feature>
<organism evidence="9 10">
    <name type="scientific">Ferrimonas marina</name>
    <dbReference type="NCBI Taxonomy" id="299255"/>
    <lineage>
        <taxon>Bacteria</taxon>
        <taxon>Pseudomonadati</taxon>
        <taxon>Pseudomonadota</taxon>
        <taxon>Gammaproteobacteria</taxon>
        <taxon>Alteromonadales</taxon>
        <taxon>Ferrimonadaceae</taxon>
        <taxon>Ferrimonas</taxon>
    </lineage>
</organism>
<feature type="transmembrane region" description="Helical" evidence="8">
    <location>
        <begin position="523"/>
        <end position="542"/>
    </location>
</feature>
<dbReference type="OrthoDB" id="9757904at2"/>
<evidence type="ECO:0000256" key="5">
    <source>
        <dbReference type="ARBA" id="ARBA00022692"/>
    </source>
</evidence>
<dbReference type="Gene3D" id="3.30.70.1320">
    <property type="entry name" value="Multidrug efflux transporter AcrB pore domain like"/>
    <property type="match status" value="1"/>
</dbReference>
<keyword evidence="4" id="KW-0997">Cell inner membrane</keyword>
<keyword evidence="7 8" id="KW-0472">Membrane</keyword>
<evidence type="ECO:0000256" key="6">
    <source>
        <dbReference type="ARBA" id="ARBA00022989"/>
    </source>
</evidence>
<dbReference type="InterPro" id="IPR027463">
    <property type="entry name" value="AcrB_DN_DC_subdom"/>
</dbReference>
<dbReference type="AlphaFoldDB" id="A0A1M5XUM1"/>
<protein>
    <submittedName>
        <fullName evidence="9">Multidrug efflux pump</fullName>
    </submittedName>
</protein>
<evidence type="ECO:0000256" key="7">
    <source>
        <dbReference type="ARBA" id="ARBA00023136"/>
    </source>
</evidence>
<accession>A0A1M5XUM1</accession>
<feature type="transmembrane region" description="Helical" evidence="8">
    <location>
        <begin position="332"/>
        <end position="351"/>
    </location>
</feature>
<feature type="transmembrane region" description="Helical" evidence="8">
    <location>
        <begin position="358"/>
        <end position="378"/>
    </location>
</feature>
<evidence type="ECO:0000256" key="2">
    <source>
        <dbReference type="ARBA" id="ARBA00022448"/>
    </source>
</evidence>
<dbReference type="EMBL" id="FQXG01000006">
    <property type="protein sequence ID" value="SHI03244.1"/>
    <property type="molecule type" value="Genomic_DNA"/>
</dbReference>
<dbReference type="Gene3D" id="1.20.1640.10">
    <property type="entry name" value="Multidrug efflux transporter AcrB transmembrane domain"/>
    <property type="match status" value="2"/>
</dbReference>
<feature type="transmembrane region" description="Helical" evidence="8">
    <location>
        <begin position="461"/>
        <end position="480"/>
    </location>
</feature>
<dbReference type="PANTHER" id="PTHR32063">
    <property type="match status" value="1"/>
</dbReference>
<keyword evidence="10" id="KW-1185">Reference proteome</keyword>
<keyword evidence="3" id="KW-1003">Cell membrane</keyword>
<comment type="subcellular location">
    <subcellularLocation>
        <location evidence="1">Cell inner membrane</location>
        <topology evidence="1">Multi-pass membrane protein</topology>
    </subcellularLocation>
</comment>
<evidence type="ECO:0000256" key="3">
    <source>
        <dbReference type="ARBA" id="ARBA00022475"/>
    </source>
</evidence>
<feature type="transmembrane region" description="Helical" evidence="8">
    <location>
        <begin position="901"/>
        <end position="925"/>
    </location>
</feature>
<evidence type="ECO:0000313" key="9">
    <source>
        <dbReference type="EMBL" id="SHI03244.1"/>
    </source>
</evidence>
<dbReference type="STRING" id="299255.SAMN02745129_3696"/>
<keyword evidence="6 8" id="KW-1133">Transmembrane helix</keyword>
<dbReference type="InterPro" id="IPR001036">
    <property type="entry name" value="Acrflvin-R"/>
</dbReference>
<dbReference type="FunFam" id="1.20.1640.10:FF:000001">
    <property type="entry name" value="Efflux pump membrane transporter"/>
    <property type="match status" value="1"/>
</dbReference>
<dbReference type="RefSeq" id="WP_067659486.1">
    <property type="nucleotide sequence ID" value="NZ_FQXG01000006.1"/>
</dbReference>
<dbReference type="SUPFAM" id="SSF82714">
    <property type="entry name" value="Multidrug efflux transporter AcrB TolC docking domain, DN and DC subdomains"/>
    <property type="match status" value="2"/>
</dbReference>
<dbReference type="Pfam" id="PF00873">
    <property type="entry name" value="ACR_tran"/>
    <property type="match status" value="1"/>
</dbReference>
<evidence type="ECO:0000256" key="1">
    <source>
        <dbReference type="ARBA" id="ARBA00004429"/>
    </source>
</evidence>
<feature type="transmembrane region" description="Helical" evidence="8">
    <location>
        <begin position="429"/>
        <end position="449"/>
    </location>
</feature>
<dbReference type="PRINTS" id="PR00702">
    <property type="entry name" value="ACRIFLAVINRP"/>
</dbReference>
<dbReference type="Gene3D" id="3.30.2090.10">
    <property type="entry name" value="Multidrug efflux transporter AcrB TolC docking domain, DN and DC subdomains"/>
    <property type="match status" value="2"/>
</dbReference>
<name>A0A1M5XUM1_9GAMM</name>
<dbReference type="Proteomes" id="UP000184268">
    <property type="component" value="Unassembled WGS sequence"/>
</dbReference>
<dbReference type="Gene3D" id="3.30.70.1440">
    <property type="entry name" value="Multidrug efflux transporter AcrB pore domain"/>
    <property type="match status" value="1"/>
</dbReference>
<dbReference type="GO" id="GO:0005886">
    <property type="term" value="C:plasma membrane"/>
    <property type="evidence" value="ECO:0007669"/>
    <property type="project" value="UniProtKB-SubCell"/>
</dbReference>
<dbReference type="GO" id="GO:0042910">
    <property type="term" value="F:xenobiotic transmembrane transporter activity"/>
    <property type="evidence" value="ECO:0007669"/>
    <property type="project" value="TreeGrafter"/>
</dbReference>
<dbReference type="SUPFAM" id="SSF82693">
    <property type="entry name" value="Multidrug efflux transporter AcrB pore domain, PN1, PN2, PC1 and PC2 subdomains"/>
    <property type="match status" value="3"/>
</dbReference>
<evidence type="ECO:0000256" key="8">
    <source>
        <dbReference type="SAM" id="Phobius"/>
    </source>
</evidence>
<keyword evidence="5 8" id="KW-0812">Transmembrane</keyword>
<gene>
    <name evidence="9" type="ORF">SAMN02745129_3696</name>
</gene>
<feature type="transmembrane region" description="Helical" evidence="8">
    <location>
        <begin position="875"/>
        <end position="895"/>
    </location>
</feature>
<evidence type="ECO:0000313" key="10">
    <source>
        <dbReference type="Proteomes" id="UP000184268"/>
    </source>
</evidence>
<reference evidence="9 10" key="1">
    <citation type="submission" date="2016-11" db="EMBL/GenBank/DDBJ databases">
        <authorList>
            <person name="Jaros S."/>
            <person name="Januszkiewicz K."/>
            <person name="Wedrychowicz H."/>
        </authorList>
    </citation>
    <scope>NUCLEOTIDE SEQUENCE [LARGE SCALE GENOMIC DNA]</scope>
    <source>
        <strain evidence="9 10">DSM 16917</strain>
    </source>
</reference>
<dbReference type="PANTHER" id="PTHR32063:SF28">
    <property type="entry name" value="BLR2861 PROTEIN"/>
    <property type="match status" value="1"/>
</dbReference>
<keyword evidence="2" id="KW-0813">Transport</keyword>